<reference evidence="2 3" key="1">
    <citation type="journal article" date="2015" name="Stand. Genomic Sci.">
        <title>Genomic Encyclopedia of Bacterial and Archaeal Type Strains, Phase III: the genomes of soil and plant-associated and newly described type strains.</title>
        <authorList>
            <person name="Whitman W.B."/>
            <person name="Woyke T."/>
            <person name="Klenk H.P."/>
            <person name="Zhou Y."/>
            <person name="Lilburn T.G."/>
            <person name="Beck B.J."/>
            <person name="De Vos P."/>
            <person name="Vandamme P."/>
            <person name="Eisen J.A."/>
            <person name="Garrity G."/>
            <person name="Hugenholtz P."/>
            <person name="Kyrpides N.C."/>
        </authorList>
    </citation>
    <scope>NUCLEOTIDE SEQUENCE [LARGE SCALE GENOMIC DNA]</scope>
    <source>
        <strain evidence="2 3">DSM 64</strain>
    </source>
</reference>
<dbReference type="EMBL" id="VJWE01000001">
    <property type="protein sequence ID" value="TWG41103.1"/>
    <property type="molecule type" value="Genomic_DNA"/>
</dbReference>
<evidence type="ECO:0000256" key="1">
    <source>
        <dbReference type="SAM" id="SignalP"/>
    </source>
</evidence>
<name>A0A561XYB9_ACIDE</name>
<dbReference type="Proteomes" id="UP000321485">
    <property type="component" value="Unassembled WGS sequence"/>
</dbReference>
<accession>A0A561XYB9</accession>
<gene>
    <name evidence="2" type="ORF">ATF69_0086</name>
</gene>
<evidence type="ECO:0008006" key="4">
    <source>
        <dbReference type="Google" id="ProtNLM"/>
    </source>
</evidence>
<dbReference type="GeneID" id="51109176"/>
<comment type="caution">
    <text evidence="2">The sequence shown here is derived from an EMBL/GenBank/DDBJ whole genome shotgun (WGS) entry which is preliminary data.</text>
</comment>
<dbReference type="PROSITE" id="PS51257">
    <property type="entry name" value="PROKAR_LIPOPROTEIN"/>
    <property type="match status" value="1"/>
</dbReference>
<evidence type="ECO:0000313" key="2">
    <source>
        <dbReference type="EMBL" id="TWG41103.1"/>
    </source>
</evidence>
<feature type="chain" id="PRO_5021916507" description="Lipoprotein" evidence="1">
    <location>
        <begin position="22"/>
        <end position="244"/>
    </location>
</feature>
<sequence>MRSSLLRISTVVPLLAATLLAGCGTLDVPRADNYPATGQKKARAVHHWDVLAGDVAGRVAEKIASWPAGEYPIHVTVADKSSFNAGFLKLLTVHLLNRGVVLSTVPTAVELEVQTQVVQHLAGVPPNFPVPIAGTLIGTGVGVWRDWKVHYSDRTLLPGVATALGVGAGLALDMAHLYTQGAAAGGPTRTEVLITTTLKSRDRYLAGSADLYYIEREDAALYQPEVLVPAPPPTPVKTWRVVAP</sequence>
<dbReference type="RefSeq" id="WP_146869543.1">
    <property type="nucleotide sequence ID" value="NZ_VJWE01000001.1"/>
</dbReference>
<protein>
    <recommendedName>
        <fullName evidence="4">Lipoprotein</fullName>
    </recommendedName>
</protein>
<keyword evidence="1" id="KW-0732">Signal</keyword>
<evidence type="ECO:0000313" key="3">
    <source>
        <dbReference type="Proteomes" id="UP000321485"/>
    </source>
</evidence>
<feature type="signal peptide" evidence="1">
    <location>
        <begin position="1"/>
        <end position="21"/>
    </location>
</feature>
<proteinExistence type="predicted"/>
<organism evidence="2 3">
    <name type="scientific">Acidovorax delafieldii</name>
    <name type="common">Pseudomonas delafieldii</name>
    <dbReference type="NCBI Taxonomy" id="47920"/>
    <lineage>
        <taxon>Bacteria</taxon>
        <taxon>Pseudomonadati</taxon>
        <taxon>Pseudomonadota</taxon>
        <taxon>Betaproteobacteria</taxon>
        <taxon>Burkholderiales</taxon>
        <taxon>Comamonadaceae</taxon>
        <taxon>Acidovorax</taxon>
    </lineage>
</organism>
<dbReference type="AlphaFoldDB" id="A0A561XYB9"/>